<feature type="transmembrane region" description="Helical" evidence="6">
    <location>
        <begin position="133"/>
        <end position="151"/>
    </location>
</feature>
<dbReference type="Proteomes" id="UP000238701">
    <property type="component" value="Unassembled WGS sequence"/>
</dbReference>
<dbReference type="GO" id="GO:0004252">
    <property type="term" value="F:serine-type endopeptidase activity"/>
    <property type="evidence" value="ECO:0007669"/>
    <property type="project" value="InterPro"/>
</dbReference>
<dbReference type="Gene3D" id="1.20.1540.10">
    <property type="entry name" value="Rhomboid-like"/>
    <property type="match status" value="1"/>
</dbReference>
<evidence type="ECO:0000259" key="7">
    <source>
        <dbReference type="Pfam" id="PF01694"/>
    </source>
</evidence>
<dbReference type="InterPro" id="IPR022764">
    <property type="entry name" value="Peptidase_S54_rhomboid_dom"/>
</dbReference>
<dbReference type="OrthoDB" id="114877at2"/>
<organism evidence="8 9">
    <name type="scientific">Candidatus Sulfotelmatobacter kueseliae</name>
    <dbReference type="NCBI Taxonomy" id="2042962"/>
    <lineage>
        <taxon>Bacteria</taxon>
        <taxon>Pseudomonadati</taxon>
        <taxon>Acidobacteriota</taxon>
        <taxon>Terriglobia</taxon>
        <taxon>Terriglobales</taxon>
        <taxon>Candidatus Korobacteraceae</taxon>
        <taxon>Candidatus Sulfotelmatobacter</taxon>
    </lineage>
</organism>
<comment type="subcellular location">
    <subcellularLocation>
        <location evidence="1">Membrane</location>
        <topology evidence="1">Multi-pass membrane protein</topology>
    </subcellularLocation>
</comment>
<proteinExistence type="predicted"/>
<evidence type="ECO:0000256" key="5">
    <source>
        <dbReference type="SAM" id="MobiDB-lite"/>
    </source>
</evidence>
<gene>
    <name evidence="8" type="ORF">SBA1_890009</name>
</gene>
<keyword evidence="3 6" id="KW-1133">Transmembrane helix</keyword>
<dbReference type="InterPro" id="IPR035952">
    <property type="entry name" value="Rhomboid-like_sf"/>
</dbReference>
<dbReference type="Pfam" id="PF01694">
    <property type="entry name" value="Rhomboid"/>
    <property type="match status" value="1"/>
</dbReference>
<reference evidence="9" key="1">
    <citation type="submission" date="2018-02" db="EMBL/GenBank/DDBJ databases">
        <authorList>
            <person name="Hausmann B."/>
        </authorList>
    </citation>
    <scope>NUCLEOTIDE SEQUENCE [LARGE SCALE GENOMIC DNA]</scope>
    <source>
        <strain evidence="9">Peat soil MAG SbA1</strain>
    </source>
</reference>
<dbReference type="SUPFAM" id="SSF144091">
    <property type="entry name" value="Rhomboid-like"/>
    <property type="match status" value="1"/>
</dbReference>
<feature type="transmembrane region" description="Helical" evidence="6">
    <location>
        <begin position="167"/>
        <end position="187"/>
    </location>
</feature>
<feature type="transmembrane region" description="Helical" evidence="6">
    <location>
        <begin position="63"/>
        <end position="89"/>
    </location>
</feature>
<feature type="compositionally biased region" description="Gly residues" evidence="5">
    <location>
        <begin position="274"/>
        <end position="284"/>
    </location>
</feature>
<dbReference type="GO" id="GO:0016020">
    <property type="term" value="C:membrane"/>
    <property type="evidence" value="ECO:0007669"/>
    <property type="project" value="UniProtKB-SubCell"/>
</dbReference>
<evidence type="ECO:0000256" key="3">
    <source>
        <dbReference type="ARBA" id="ARBA00022989"/>
    </source>
</evidence>
<evidence type="ECO:0000313" key="9">
    <source>
        <dbReference type="Proteomes" id="UP000238701"/>
    </source>
</evidence>
<sequence>MYRGRTMTLSLPPFTKAVKWLVIVNAGVLLLKALLDWLTPVFADYASYELALVPELVVRGHLWQLFTYSFLHAGISHLFFNMLWLWWFGAQLEMDWGAKKFMEFYSFCVVGAALVTVAVSYTGVAGVRTSSQTVGASGGIFGILMAFAMLYGEQEIWLFPIPFSVKAKYFVAGVGFFTLIGAIMAAGPRRGDSVAYVAHLGGLLFGFLYVKFLPRRGLGRSASEQYFSMRNAFYRWKRRRAAKKFEVYMRQHDQEVHFDEHGNYIPPEDDSRKGNGGSKSGWVN</sequence>
<dbReference type="PANTHER" id="PTHR43066">
    <property type="entry name" value="RHOMBOID-RELATED PROTEIN"/>
    <property type="match status" value="1"/>
</dbReference>
<protein>
    <submittedName>
        <fullName evidence="8">Rhomboid-like protein</fullName>
    </submittedName>
</protein>
<accession>A0A2U3LA94</accession>
<feature type="transmembrane region" description="Helical" evidence="6">
    <location>
        <begin position="193"/>
        <end position="210"/>
    </location>
</feature>
<keyword evidence="4 6" id="KW-0472">Membrane</keyword>
<dbReference type="EMBL" id="OMOD01000187">
    <property type="protein sequence ID" value="SPF48837.1"/>
    <property type="molecule type" value="Genomic_DNA"/>
</dbReference>
<name>A0A2U3LA94_9BACT</name>
<keyword evidence="2 6" id="KW-0812">Transmembrane</keyword>
<feature type="transmembrane region" description="Helical" evidence="6">
    <location>
        <begin position="20"/>
        <end position="43"/>
    </location>
</feature>
<evidence type="ECO:0000256" key="2">
    <source>
        <dbReference type="ARBA" id="ARBA00022692"/>
    </source>
</evidence>
<evidence type="ECO:0000256" key="4">
    <source>
        <dbReference type="ARBA" id="ARBA00023136"/>
    </source>
</evidence>
<evidence type="ECO:0000313" key="8">
    <source>
        <dbReference type="EMBL" id="SPF48837.1"/>
    </source>
</evidence>
<evidence type="ECO:0000256" key="6">
    <source>
        <dbReference type="SAM" id="Phobius"/>
    </source>
</evidence>
<dbReference type="PANTHER" id="PTHR43066:SF11">
    <property type="entry name" value="PEPTIDASE S54 RHOMBOID DOMAIN-CONTAINING PROTEIN"/>
    <property type="match status" value="1"/>
</dbReference>
<feature type="region of interest" description="Disordered" evidence="5">
    <location>
        <begin position="260"/>
        <end position="284"/>
    </location>
</feature>
<dbReference type="AlphaFoldDB" id="A0A2U3LA94"/>
<feature type="transmembrane region" description="Helical" evidence="6">
    <location>
        <begin position="101"/>
        <end position="121"/>
    </location>
</feature>
<feature type="domain" description="Peptidase S54 rhomboid" evidence="7">
    <location>
        <begin position="60"/>
        <end position="213"/>
    </location>
</feature>
<evidence type="ECO:0000256" key="1">
    <source>
        <dbReference type="ARBA" id="ARBA00004141"/>
    </source>
</evidence>